<name>A0A1H3HLT8_9RHOB</name>
<sequence>MPQADLKYSSDLSLDVPNLLAEIEALILRHDGGAGACKGRAYPAETAHHSHVLLEVQVLNKPHRDAAFMQGLLADLVGLLDAALPKGTERAVSLGFAEPFYATGQA</sequence>
<evidence type="ECO:0000313" key="2">
    <source>
        <dbReference type="Proteomes" id="UP000199026"/>
    </source>
</evidence>
<dbReference type="RefSeq" id="WP_089887543.1">
    <property type="nucleotide sequence ID" value="NZ_CALJFH010000016.1"/>
</dbReference>
<gene>
    <name evidence="1" type="ORF">SAMN05444486_101487</name>
</gene>
<reference evidence="1 2" key="1">
    <citation type="submission" date="2016-10" db="EMBL/GenBank/DDBJ databases">
        <authorList>
            <person name="de Groot N.N."/>
        </authorList>
    </citation>
    <scope>NUCLEOTIDE SEQUENCE [LARGE SCALE GENOMIC DNA]</scope>
    <source>
        <strain evidence="1 2">DSM 24677</strain>
    </source>
</reference>
<dbReference type="EMBL" id="FNPR01000001">
    <property type="protein sequence ID" value="SDY15754.1"/>
    <property type="molecule type" value="Genomic_DNA"/>
</dbReference>
<protein>
    <recommendedName>
        <fullName evidence="3">5-carboxymethyl-2-hydroxymuconate isomerase</fullName>
    </recommendedName>
</protein>
<accession>A0A1H3HLT8</accession>
<dbReference type="OrthoDB" id="7665722at2"/>
<dbReference type="STRING" id="576131.SAMN05444486_101487"/>
<dbReference type="Proteomes" id="UP000199026">
    <property type="component" value="Unassembled WGS sequence"/>
</dbReference>
<keyword evidence="2" id="KW-1185">Reference proteome</keyword>
<proteinExistence type="predicted"/>
<dbReference type="AlphaFoldDB" id="A0A1H3HLT8"/>
<evidence type="ECO:0000313" key="1">
    <source>
        <dbReference type="EMBL" id="SDY15754.1"/>
    </source>
</evidence>
<evidence type="ECO:0008006" key="3">
    <source>
        <dbReference type="Google" id="ProtNLM"/>
    </source>
</evidence>
<organism evidence="1 2">
    <name type="scientific">Lentibacter algarum</name>
    <dbReference type="NCBI Taxonomy" id="576131"/>
    <lineage>
        <taxon>Bacteria</taxon>
        <taxon>Pseudomonadati</taxon>
        <taxon>Pseudomonadota</taxon>
        <taxon>Alphaproteobacteria</taxon>
        <taxon>Rhodobacterales</taxon>
        <taxon>Roseobacteraceae</taxon>
        <taxon>Lentibacter</taxon>
    </lineage>
</organism>
<dbReference type="GeneID" id="78123291"/>